<evidence type="ECO:0000256" key="1">
    <source>
        <dbReference type="ARBA" id="ARBA00001667"/>
    </source>
</evidence>
<evidence type="ECO:0000256" key="7">
    <source>
        <dbReference type="SAM" id="MobiDB-lite"/>
    </source>
</evidence>
<feature type="region of interest" description="Disordered" evidence="7">
    <location>
        <begin position="43"/>
        <end position="142"/>
    </location>
</feature>
<dbReference type="GO" id="GO:0004222">
    <property type="term" value="F:metalloendopeptidase activity"/>
    <property type="evidence" value="ECO:0007669"/>
    <property type="project" value="TreeGrafter"/>
</dbReference>
<dbReference type="Proteomes" id="UP000242712">
    <property type="component" value="Unassembled WGS sequence"/>
</dbReference>
<evidence type="ECO:0000256" key="3">
    <source>
        <dbReference type="ARBA" id="ARBA00006646"/>
    </source>
</evidence>
<evidence type="ECO:0000313" key="11">
    <source>
        <dbReference type="Proteomes" id="UP000242712"/>
    </source>
</evidence>
<dbReference type="GO" id="GO:0006508">
    <property type="term" value="P:proteolysis"/>
    <property type="evidence" value="ECO:0007669"/>
    <property type="project" value="UniProtKB-KW"/>
</dbReference>
<dbReference type="Pfam" id="PF08460">
    <property type="entry name" value="SH3_5"/>
    <property type="match status" value="1"/>
</dbReference>
<dbReference type="Pfam" id="PF04650">
    <property type="entry name" value="YSIRK_signal"/>
    <property type="match status" value="1"/>
</dbReference>
<evidence type="ECO:0000256" key="4">
    <source>
        <dbReference type="ARBA" id="ARBA00012322"/>
    </source>
</evidence>
<comment type="caution">
    <text evidence="10">The sequence shown here is derived from an EMBL/GenBank/DDBJ whole genome shotgun (WGS) entry which is preliminary data.</text>
</comment>
<dbReference type="EMBL" id="PPPX01000016">
    <property type="protein sequence ID" value="POA08310.1"/>
    <property type="molecule type" value="Genomic_DNA"/>
</dbReference>
<dbReference type="CDD" id="cd12797">
    <property type="entry name" value="M23_peptidase"/>
    <property type="match status" value="1"/>
</dbReference>
<dbReference type="PANTHER" id="PTHR21666:SF270">
    <property type="entry name" value="MUREIN HYDROLASE ACTIVATOR ENVC"/>
    <property type="match status" value="1"/>
</dbReference>
<evidence type="ECO:0000313" key="10">
    <source>
        <dbReference type="EMBL" id="POA08310.1"/>
    </source>
</evidence>
<reference evidence="10 11" key="1">
    <citation type="submission" date="2017-08" db="EMBL/GenBank/DDBJ databases">
        <title>Draft genome sequences of 64 type strains of genus Staph aureus.</title>
        <authorList>
            <person name="Cole K."/>
            <person name="Golubchik T."/>
            <person name="Russell J."/>
            <person name="Foster D."/>
            <person name="Llewelyn M."/>
            <person name="Wilson D."/>
            <person name="Crook D."/>
            <person name="Paul J."/>
        </authorList>
    </citation>
    <scope>NUCLEOTIDE SEQUENCE [LARGE SCALE GENOMIC DNA]</scope>
    <source>
        <strain evidence="10 11">DSM 29875</strain>
    </source>
</reference>
<keyword evidence="8" id="KW-0812">Transmembrane</keyword>
<dbReference type="GeneID" id="98299088"/>
<dbReference type="PANTHER" id="PTHR21666">
    <property type="entry name" value="PEPTIDASE-RELATED"/>
    <property type="match status" value="1"/>
</dbReference>
<dbReference type="Gene3D" id="2.70.70.10">
    <property type="entry name" value="Glucose Permease (Domain IIA)"/>
    <property type="match status" value="1"/>
</dbReference>
<accession>A0A2K4FAC8</accession>
<keyword evidence="8" id="KW-0472">Membrane</keyword>
<feature type="region of interest" description="Disordered" evidence="7">
    <location>
        <begin position="154"/>
        <end position="222"/>
    </location>
</feature>
<protein>
    <recommendedName>
        <fullName evidence="4">lysostaphin</fullName>
        <ecNumber evidence="4">3.4.24.75</ecNumber>
    </recommendedName>
</protein>
<evidence type="ECO:0000256" key="2">
    <source>
        <dbReference type="ARBA" id="ARBA00001947"/>
    </source>
</evidence>
<dbReference type="InterPro" id="IPR011055">
    <property type="entry name" value="Dup_hybrid_motif"/>
</dbReference>
<dbReference type="Gene3D" id="2.30.30.40">
    <property type="entry name" value="SH3 Domains"/>
    <property type="match status" value="1"/>
</dbReference>
<dbReference type="RefSeq" id="WP_103372103.1">
    <property type="nucleotide sequence ID" value="NZ_CBCRVO010000002.1"/>
</dbReference>
<dbReference type="InterPro" id="IPR050570">
    <property type="entry name" value="Cell_wall_metabolism_enzyme"/>
</dbReference>
<keyword evidence="5" id="KW-0732">Signal</keyword>
<dbReference type="EC" id="3.4.24.75" evidence="4"/>
<evidence type="ECO:0000259" key="9">
    <source>
        <dbReference type="PROSITE" id="PS51781"/>
    </source>
</evidence>
<name>A0A2K4FAC8_9STAP</name>
<sequence>MKRKQSSRQQFGIRKLTVGVGSLIVGTCLWIHMGDNSIAEAAEADNAEQVQQTTDAQGEVAGEEPQSNNAEEVKNNEVADATTASQQGAKDSQAVSQQQGETVSGEDEQDLSETSTSDKQNVDVEANAEEDNASSTNKAKDADYTYQQKLTDEWQQGTEDSAQSNQGNEGVTTTEEENSGDDINVEGSNQATTQATTQATQQPQDEVAESETNTQESTPETSFFAMPSYGSAEWLNAYNVSYGFGSYPLPNNNGMHYGVDLPMPQGTPVRAITGGTVQYAGWDQMGGGNTITVQEPDGQHSQFYMHLSGFNVAAGQTIQTGQIIGYSGNTGASTGPHLHFQRMNGYPSNETDENPLPFLQSLGYGNGGQSGGSSSASHTGFQENQYGTLYKEEHASFTPNTSIITRKTGPFINMPRGGTLEAGQTIHYDEVMKQDGYVWLGYDSNGGRRYLPIRTWNRNTDQMGSMWGTIS</sequence>
<organism evidence="10 11">
    <name type="scientific">Staphylococcus argensis</name>
    <dbReference type="NCBI Taxonomy" id="1607738"/>
    <lineage>
        <taxon>Bacteria</taxon>
        <taxon>Bacillati</taxon>
        <taxon>Bacillota</taxon>
        <taxon>Bacilli</taxon>
        <taxon>Bacillales</taxon>
        <taxon>Staphylococcaceae</taxon>
        <taxon>Staphylococcus</taxon>
    </lineage>
</organism>
<feature type="compositionally biased region" description="Low complexity" evidence="7">
    <location>
        <begin position="190"/>
        <end position="202"/>
    </location>
</feature>
<dbReference type="InterPro" id="IPR003646">
    <property type="entry name" value="SH3-like_bac-type"/>
</dbReference>
<dbReference type="Pfam" id="PF01551">
    <property type="entry name" value="Peptidase_M23"/>
    <property type="match status" value="1"/>
</dbReference>
<dbReference type="InterPro" id="IPR005877">
    <property type="entry name" value="YSIRK_signal_dom"/>
</dbReference>
<comment type="catalytic activity">
    <reaction evidence="1">
        <text>Hydrolysis of the -Gly-|-Gly- bond in the pentaglycine inter-peptide link joining staphylococcal cell wall peptidoglycans.</text>
        <dbReference type="EC" id="3.4.24.75"/>
    </reaction>
</comment>
<dbReference type="SMART" id="SM00287">
    <property type="entry name" value="SH3b"/>
    <property type="match status" value="1"/>
</dbReference>
<keyword evidence="8" id="KW-1133">Transmembrane helix</keyword>
<feature type="compositionally biased region" description="Acidic residues" evidence="7">
    <location>
        <begin position="174"/>
        <end position="184"/>
    </location>
</feature>
<feature type="compositionally biased region" description="Polar residues" evidence="7">
    <location>
        <begin position="210"/>
        <end position="221"/>
    </location>
</feature>
<keyword evidence="6" id="KW-0645">Protease</keyword>
<evidence type="ECO:0000256" key="6">
    <source>
        <dbReference type="ARBA" id="ARBA00023049"/>
    </source>
</evidence>
<feature type="domain" description="SH3b" evidence="9">
    <location>
        <begin position="392"/>
        <end position="459"/>
    </location>
</feature>
<dbReference type="SUPFAM" id="SSF51261">
    <property type="entry name" value="Duplicated hybrid motif"/>
    <property type="match status" value="1"/>
</dbReference>
<dbReference type="NCBIfam" id="TIGR01168">
    <property type="entry name" value="YSIRK_signal"/>
    <property type="match status" value="1"/>
</dbReference>
<comment type="cofactor">
    <cofactor evidence="2">
        <name>Zn(2+)</name>
        <dbReference type="ChEBI" id="CHEBI:29105"/>
    </cofactor>
</comment>
<comment type="similarity">
    <text evidence="3">Belongs to the peptidase M23B family.</text>
</comment>
<feature type="compositionally biased region" description="Polar residues" evidence="7">
    <location>
        <begin position="154"/>
        <end position="171"/>
    </location>
</feature>
<dbReference type="OrthoDB" id="2416895at2"/>
<feature type="transmembrane region" description="Helical" evidence="8">
    <location>
        <begin position="12"/>
        <end position="33"/>
    </location>
</feature>
<evidence type="ECO:0000256" key="5">
    <source>
        <dbReference type="ARBA" id="ARBA00022729"/>
    </source>
</evidence>
<dbReference type="InterPro" id="IPR016047">
    <property type="entry name" value="M23ase_b-sheet_dom"/>
</dbReference>
<keyword evidence="6" id="KW-0482">Metalloprotease</keyword>
<feature type="compositionally biased region" description="Polar residues" evidence="7">
    <location>
        <begin position="82"/>
        <end position="102"/>
    </location>
</feature>
<proteinExistence type="inferred from homology"/>
<gene>
    <name evidence="10" type="ORF">CD039_09470</name>
</gene>
<keyword evidence="11" id="KW-1185">Reference proteome</keyword>
<dbReference type="PROSITE" id="PS51781">
    <property type="entry name" value="SH3B"/>
    <property type="match status" value="1"/>
</dbReference>
<keyword evidence="6" id="KW-0378">Hydrolase</keyword>
<evidence type="ECO:0000256" key="8">
    <source>
        <dbReference type="SAM" id="Phobius"/>
    </source>
</evidence>
<dbReference type="AlphaFoldDB" id="A0A2K4FAC8"/>